<gene>
    <name evidence="1" type="ORF">AAF712_006309</name>
</gene>
<evidence type="ECO:0008006" key="3">
    <source>
        <dbReference type="Google" id="ProtNLM"/>
    </source>
</evidence>
<evidence type="ECO:0000313" key="1">
    <source>
        <dbReference type="EMBL" id="KAL0066704.1"/>
    </source>
</evidence>
<proteinExistence type="predicted"/>
<sequence length="502" mass="56876">MQSSGNKQPSKGSRATIPVYRRVPPELWEAIFLPLCSSQTEYSLSVDFAELPHSQTVMMVPLALSQVCRLWRAIVDQCPVLWSSISLELFQIPWATRTIIQKFLVKAFGHPLNIRISSRVDSRDLAPHTPDLVTAYLLQDRIFIERLTLDVPDYQFLHKLLVRPVFFGLKYISFERGMPDIPWIKAVLKDASKLTELRIRAIDSDFDEDTVPMIPFDRLTSFTIEWLNEEDIEDFIPILGVMKNLRCLTLGCSADEEALTLFRSVPIVETKFLDTLIIDNYHGAPPSLNGHLFSVLFKSLVAPSLRTFKLLCSDSDPDDNLWPTHLTEFLRRSSASLQTFALSIRPCYGHIGRPVSEVLALVPRLKRFDLLVEGRHGMDDMEREVYRGFVEQLVSTLLSDLRRPEMVPDLESLSLRIGDIDLGPHLAQGILQLAKSRKAGAVAPTLGGLRSLRWIKFVGLMSRPSQRVVLGSVTVQDIEKLRKEGIQVTIEERNCAGVIDFE</sequence>
<dbReference type="EMBL" id="JBBXMP010000033">
    <property type="protein sequence ID" value="KAL0066704.1"/>
    <property type="molecule type" value="Genomic_DNA"/>
</dbReference>
<dbReference type="Proteomes" id="UP001437256">
    <property type="component" value="Unassembled WGS sequence"/>
</dbReference>
<dbReference type="Gene3D" id="3.80.10.10">
    <property type="entry name" value="Ribonuclease Inhibitor"/>
    <property type="match status" value="1"/>
</dbReference>
<dbReference type="InterPro" id="IPR032675">
    <property type="entry name" value="LRR_dom_sf"/>
</dbReference>
<reference evidence="1 2" key="1">
    <citation type="submission" date="2024-05" db="EMBL/GenBank/DDBJ databases">
        <title>A draft genome resource for the thread blight pathogen Marasmius tenuissimus strain MS-2.</title>
        <authorList>
            <person name="Yulfo-Soto G.E."/>
            <person name="Baruah I.K."/>
            <person name="Amoako-Attah I."/>
            <person name="Bukari Y."/>
            <person name="Meinhardt L.W."/>
            <person name="Bailey B.A."/>
            <person name="Cohen S.P."/>
        </authorList>
    </citation>
    <scope>NUCLEOTIDE SEQUENCE [LARGE SCALE GENOMIC DNA]</scope>
    <source>
        <strain evidence="1 2">MS-2</strain>
    </source>
</reference>
<protein>
    <recommendedName>
        <fullName evidence="3">F-box domain-containing protein</fullName>
    </recommendedName>
</protein>
<comment type="caution">
    <text evidence="1">The sequence shown here is derived from an EMBL/GenBank/DDBJ whole genome shotgun (WGS) entry which is preliminary data.</text>
</comment>
<accession>A0ABR3A077</accession>
<organism evidence="1 2">
    <name type="scientific">Marasmius tenuissimus</name>
    <dbReference type="NCBI Taxonomy" id="585030"/>
    <lineage>
        <taxon>Eukaryota</taxon>
        <taxon>Fungi</taxon>
        <taxon>Dikarya</taxon>
        <taxon>Basidiomycota</taxon>
        <taxon>Agaricomycotina</taxon>
        <taxon>Agaricomycetes</taxon>
        <taxon>Agaricomycetidae</taxon>
        <taxon>Agaricales</taxon>
        <taxon>Marasmiineae</taxon>
        <taxon>Marasmiaceae</taxon>
        <taxon>Marasmius</taxon>
    </lineage>
</organism>
<evidence type="ECO:0000313" key="2">
    <source>
        <dbReference type="Proteomes" id="UP001437256"/>
    </source>
</evidence>
<name>A0ABR3A077_9AGAR</name>
<keyword evidence="2" id="KW-1185">Reference proteome</keyword>